<evidence type="ECO:0000256" key="1">
    <source>
        <dbReference type="ARBA" id="ARBA00008791"/>
    </source>
</evidence>
<dbReference type="Pfam" id="PF00582">
    <property type="entry name" value="Usp"/>
    <property type="match status" value="2"/>
</dbReference>
<accession>A0A1D7VLM3</accession>
<comment type="similarity">
    <text evidence="1">Belongs to the universal stress protein A family.</text>
</comment>
<evidence type="ECO:0000259" key="2">
    <source>
        <dbReference type="Pfam" id="PF00582"/>
    </source>
</evidence>
<feature type="domain" description="UspA" evidence="2">
    <location>
        <begin position="3"/>
        <end position="139"/>
    </location>
</feature>
<dbReference type="OrthoDB" id="3174546at2"/>
<feature type="domain" description="UspA" evidence="2">
    <location>
        <begin position="152"/>
        <end position="286"/>
    </location>
</feature>
<dbReference type="RefSeq" id="WP_069569463.1">
    <property type="nucleotide sequence ID" value="NZ_CP017157.1"/>
</dbReference>
<dbReference type="AlphaFoldDB" id="A0A1D7VLM3"/>
<dbReference type="EMBL" id="CP017157">
    <property type="protein sequence ID" value="AOP47418.1"/>
    <property type="molecule type" value="Genomic_DNA"/>
</dbReference>
<dbReference type="InterPro" id="IPR014729">
    <property type="entry name" value="Rossmann-like_a/b/a_fold"/>
</dbReference>
<dbReference type="PANTHER" id="PTHR46553">
    <property type="entry name" value="ADENINE NUCLEOTIDE ALPHA HYDROLASES-LIKE SUPERFAMILY PROTEIN"/>
    <property type="match status" value="1"/>
</dbReference>
<dbReference type="KEGG" id="slc:SL103_15130"/>
<evidence type="ECO:0000313" key="4">
    <source>
        <dbReference type="Proteomes" id="UP000094094"/>
    </source>
</evidence>
<dbReference type="SUPFAM" id="SSF52402">
    <property type="entry name" value="Adenine nucleotide alpha hydrolases-like"/>
    <property type="match status" value="2"/>
</dbReference>
<dbReference type="InterPro" id="IPR006015">
    <property type="entry name" value="Universal_stress_UspA"/>
</dbReference>
<dbReference type="PRINTS" id="PR01438">
    <property type="entry name" value="UNVRSLSTRESS"/>
</dbReference>
<gene>
    <name evidence="3" type="ORF">SL103_15130</name>
</gene>
<evidence type="ECO:0000313" key="3">
    <source>
        <dbReference type="EMBL" id="AOP47418.1"/>
    </source>
</evidence>
<protein>
    <submittedName>
        <fullName evidence="3">Universal stress protein</fullName>
    </submittedName>
</protein>
<keyword evidence="4" id="KW-1185">Reference proteome</keyword>
<proteinExistence type="inferred from homology"/>
<name>A0A1D7VLM3_9ACTN</name>
<organism evidence="3 4">
    <name type="scientific">Streptomyces lydicus</name>
    <dbReference type="NCBI Taxonomy" id="47763"/>
    <lineage>
        <taxon>Bacteria</taxon>
        <taxon>Bacillati</taxon>
        <taxon>Actinomycetota</taxon>
        <taxon>Actinomycetes</taxon>
        <taxon>Kitasatosporales</taxon>
        <taxon>Streptomycetaceae</taxon>
        <taxon>Streptomyces</taxon>
    </lineage>
</organism>
<dbReference type="InterPro" id="IPR006016">
    <property type="entry name" value="UspA"/>
</dbReference>
<reference evidence="3 4" key="1">
    <citation type="submission" date="2016-09" db="EMBL/GenBank/DDBJ databases">
        <title>Complete genome sequencing of Streptomyces lydicus 103 and metabolic pathways analysis of antibiotic biosynthesis.</title>
        <authorList>
            <person name="Jia N."/>
            <person name="Ding M.-Z."/>
            <person name="Gao F."/>
            <person name="Yuan Y.-J."/>
        </authorList>
    </citation>
    <scope>NUCLEOTIDE SEQUENCE [LARGE SCALE GENOMIC DNA]</scope>
    <source>
        <strain evidence="3 4">103</strain>
    </source>
</reference>
<dbReference type="Gene3D" id="3.40.50.620">
    <property type="entry name" value="HUPs"/>
    <property type="match status" value="2"/>
</dbReference>
<dbReference type="Proteomes" id="UP000094094">
    <property type="component" value="Chromosome"/>
</dbReference>
<sequence length="295" mass="30602">MERPLVVGVDGSDSALRALDWAVDEAALHGLGLRVVHASTWERYEGPAAAGDQEDTGERGLAEGIVGAAVERARCRNPALRVDAEVLADDAVSALLREGNLASLLVLGSHGHRELTGLLLGSVGPAVAARARCPVVVVRGDAAGLAGEHRCVLLAVGEPGESAEAVRFAFREAAARGCMLKAVRAWHGPAHERTGPSAGVADSYHERRATELIDRALDEVAAAHPAVRVRRTAVAGPAHKVLVHRAAAADLLVIGSGRHHGYFGLPLGRLAHSALCHAACPVAVVPQRDQGAPDG</sequence>
<dbReference type="PANTHER" id="PTHR46553:SF3">
    <property type="entry name" value="ADENINE NUCLEOTIDE ALPHA HYDROLASES-LIKE SUPERFAMILY PROTEIN"/>
    <property type="match status" value="1"/>
</dbReference>